<feature type="compositionally biased region" description="Low complexity" evidence="5">
    <location>
        <begin position="448"/>
        <end position="463"/>
    </location>
</feature>
<evidence type="ECO:0000313" key="8">
    <source>
        <dbReference type="Proteomes" id="UP000193685"/>
    </source>
</evidence>
<gene>
    <name evidence="7" type="ORF">BCR37DRAFT_122720</name>
</gene>
<organism evidence="7 8">
    <name type="scientific">Protomyces lactucae-debilis</name>
    <dbReference type="NCBI Taxonomy" id="2754530"/>
    <lineage>
        <taxon>Eukaryota</taxon>
        <taxon>Fungi</taxon>
        <taxon>Dikarya</taxon>
        <taxon>Ascomycota</taxon>
        <taxon>Taphrinomycotina</taxon>
        <taxon>Taphrinomycetes</taxon>
        <taxon>Taphrinales</taxon>
        <taxon>Protomycetaceae</taxon>
        <taxon>Protomyces</taxon>
    </lineage>
</organism>
<feature type="domain" description="RanBP2-type" evidence="6">
    <location>
        <begin position="750"/>
        <end position="779"/>
    </location>
</feature>
<dbReference type="GeneID" id="63782606"/>
<feature type="region of interest" description="Disordered" evidence="5">
    <location>
        <begin position="396"/>
        <end position="588"/>
    </location>
</feature>
<dbReference type="OMA" id="CDAKKPG"/>
<dbReference type="PROSITE" id="PS01358">
    <property type="entry name" value="ZF_RANBP2_1"/>
    <property type="match status" value="2"/>
</dbReference>
<dbReference type="Gene3D" id="4.10.1060.10">
    <property type="entry name" value="Zinc finger, RanBP2-type"/>
    <property type="match status" value="2"/>
</dbReference>
<keyword evidence="8" id="KW-1185">Reference proteome</keyword>
<evidence type="ECO:0000256" key="2">
    <source>
        <dbReference type="ARBA" id="ARBA00022771"/>
    </source>
</evidence>
<feature type="compositionally biased region" description="Polar residues" evidence="5">
    <location>
        <begin position="7"/>
        <end position="28"/>
    </location>
</feature>
<name>A0A1Y2F1T7_PROLT</name>
<dbReference type="OrthoDB" id="5370852at2759"/>
<evidence type="ECO:0000256" key="4">
    <source>
        <dbReference type="PROSITE-ProRule" id="PRU00322"/>
    </source>
</evidence>
<feature type="region of interest" description="Disordered" evidence="5">
    <location>
        <begin position="44"/>
        <end position="143"/>
    </location>
</feature>
<evidence type="ECO:0000256" key="5">
    <source>
        <dbReference type="SAM" id="MobiDB-lite"/>
    </source>
</evidence>
<sequence>MPKDSRQGSAFTHPQTPRNPQRPSSSGGSILKSIFSPAVSFFGRHSTQSKKQARIEQAASKAQTYQEDEEAGGTDNDDEYDDEEGRVGLQEHIPPPPQRQGQASTTARPTTPATAPFPFSFTPVRAQNASGTPSPYAAPPSSASPQAVLAEFFKNRGDAPFTEVEREGILALVSRAGSPATAMQPPSPVNVTPARPAYTPIFTPAAIQTTTGTAPGFHPGTSNSVVRQGSLLASANRKRPPSFTSALAQSPFKRRSSLARTSFAPQQPDSPQRRPQESMEMAALPPTEASGAGKRGLEDVAAPLAKRTKMSHVEDSQTGRATAASMLAILEDGKGDLPASEETVSEEQKQKQIQAMLNPYARSSVAPSPRRVRQSPARAERGLSVLAVMRGTPAKEKQSLTYTPDGALVPQKKGLLPLSSGSLFPPRGGQTLQAESSFSQTPKTKTHSQSSAFSLTASQSSLAPGNASATFKQSFATTDVDEGQNDTRSVPSRESQQSANTPGKRRGFGLHSDDEEMSGAVDSGAQEHAAHGGFEAVRSTDTAKAAPAFSSGDKKSDTAEHQSHGGFVFNPPTKSTSEEPVDSPANVHKLRDGTEYISPSKKHTEQETSAPSGFVFKPSAAKTTSAFSFGQSQSSDTTPAPAKMSFTFDPTKKAEPLAKPLVAPKPATVQAIKDDDRTRAARVPASQLEAFIFSLDAPTTPGKQELKERAGRAELIAYHFTTTTQQTTTAPPKPQTGGFNWAAAGMKAPVASGWTCDVCMVSNSTDKTTCVSCESSKPAGTSATAPAPPVKSSGGFNWAAAGMTAPKTAGWSCDVCMVSNPADASKCLACESPKP</sequence>
<reference evidence="7 8" key="1">
    <citation type="submission" date="2016-07" db="EMBL/GenBank/DDBJ databases">
        <title>Pervasive Adenine N6-methylation of Active Genes in Fungi.</title>
        <authorList>
            <consortium name="DOE Joint Genome Institute"/>
            <person name="Mondo S.J."/>
            <person name="Dannebaum R.O."/>
            <person name="Kuo R.C."/>
            <person name="Labutti K."/>
            <person name="Haridas S."/>
            <person name="Kuo A."/>
            <person name="Salamov A."/>
            <person name="Ahrendt S.R."/>
            <person name="Lipzen A."/>
            <person name="Sullivan W."/>
            <person name="Andreopoulos W.B."/>
            <person name="Clum A."/>
            <person name="Lindquist E."/>
            <person name="Daum C."/>
            <person name="Ramamoorthy G.K."/>
            <person name="Gryganskyi A."/>
            <person name="Culley D."/>
            <person name="Magnuson J.K."/>
            <person name="James T.Y."/>
            <person name="O'Malley M.A."/>
            <person name="Stajich J.E."/>
            <person name="Spatafora J.W."/>
            <person name="Visel A."/>
            <person name="Grigoriev I.V."/>
        </authorList>
    </citation>
    <scope>NUCLEOTIDE SEQUENCE [LARGE SCALE GENOMIC DNA]</scope>
    <source>
        <strain evidence="7 8">12-1054</strain>
    </source>
</reference>
<evidence type="ECO:0000256" key="3">
    <source>
        <dbReference type="ARBA" id="ARBA00022833"/>
    </source>
</evidence>
<feature type="compositionally biased region" description="Polar residues" evidence="5">
    <location>
        <begin position="430"/>
        <end position="443"/>
    </location>
</feature>
<dbReference type="EMBL" id="MCFI01000019">
    <property type="protein sequence ID" value="ORY77803.1"/>
    <property type="molecule type" value="Genomic_DNA"/>
</dbReference>
<dbReference type="RefSeq" id="XP_040723188.1">
    <property type="nucleotide sequence ID" value="XM_040866007.1"/>
</dbReference>
<keyword evidence="3" id="KW-0862">Zinc</keyword>
<dbReference type="Pfam" id="PF00641">
    <property type="entry name" value="Zn_ribbon_RanBP"/>
    <property type="match status" value="2"/>
</dbReference>
<feature type="compositionally biased region" description="Low complexity" evidence="5">
    <location>
        <begin position="103"/>
        <end position="143"/>
    </location>
</feature>
<feature type="compositionally biased region" description="Basic and acidic residues" evidence="5">
    <location>
        <begin position="552"/>
        <end position="563"/>
    </location>
</feature>
<dbReference type="InterPro" id="IPR001876">
    <property type="entry name" value="Znf_RanBP2"/>
</dbReference>
<dbReference type="InterPro" id="IPR036443">
    <property type="entry name" value="Znf_RanBP2_sf"/>
</dbReference>
<feature type="region of interest" description="Disordered" evidence="5">
    <location>
        <begin position="1"/>
        <end position="31"/>
    </location>
</feature>
<dbReference type="GO" id="GO:0008270">
    <property type="term" value="F:zinc ion binding"/>
    <property type="evidence" value="ECO:0007669"/>
    <property type="project" value="UniProtKB-KW"/>
</dbReference>
<evidence type="ECO:0000256" key="1">
    <source>
        <dbReference type="ARBA" id="ARBA00022723"/>
    </source>
</evidence>
<dbReference type="AlphaFoldDB" id="A0A1Y2F1T7"/>
<feature type="domain" description="RanBP2-type" evidence="6">
    <location>
        <begin position="807"/>
        <end position="835"/>
    </location>
</feature>
<dbReference type="Proteomes" id="UP000193685">
    <property type="component" value="Unassembled WGS sequence"/>
</dbReference>
<dbReference type="PROSITE" id="PS50199">
    <property type="entry name" value="ZF_RANBP2_2"/>
    <property type="match status" value="2"/>
</dbReference>
<comment type="caution">
    <text evidence="7">The sequence shown here is derived from an EMBL/GenBank/DDBJ whole genome shotgun (WGS) entry which is preliminary data.</text>
</comment>
<dbReference type="SUPFAM" id="SSF90209">
    <property type="entry name" value="Ran binding protein zinc finger-like"/>
    <property type="match status" value="2"/>
</dbReference>
<feature type="compositionally biased region" description="Low complexity" evidence="5">
    <location>
        <begin position="414"/>
        <end position="429"/>
    </location>
</feature>
<feature type="region of interest" description="Disordered" evidence="5">
    <location>
        <begin position="233"/>
        <end position="280"/>
    </location>
</feature>
<evidence type="ECO:0000313" key="7">
    <source>
        <dbReference type="EMBL" id="ORY77803.1"/>
    </source>
</evidence>
<feature type="compositionally biased region" description="Polar residues" evidence="5">
    <location>
        <begin position="467"/>
        <end position="477"/>
    </location>
</feature>
<dbReference type="STRING" id="56484.A0A1Y2F1T7"/>
<feature type="region of interest" description="Disordered" evidence="5">
    <location>
        <begin position="336"/>
        <end position="381"/>
    </location>
</feature>
<keyword evidence="2 4" id="KW-0863">Zinc-finger</keyword>
<feature type="compositionally biased region" description="Low complexity" evidence="5">
    <location>
        <begin position="359"/>
        <end position="377"/>
    </location>
</feature>
<feature type="compositionally biased region" description="Polar residues" evidence="5">
    <location>
        <begin position="486"/>
        <end position="501"/>
    </location>
</feature>
<accession>A0A1Y2F1T7</accession>
<keyword evidence="1" id="KW-0479">Metal-binding</keyword>
<evidence type="ECO:0000259" key="6">
    <source>
        <dbReference type="PROSITE" id="PS50199"/>
    </source>
</evidence>
<feature type="compositionally biased region" description="Acidic residues" evidence="5">
    <location>
        <begin position="66"/>
        <end position="84"/>
    </location>
</feature>
<proteinExistence type="predicted"/>
<dbReference type="SMART" id="SM00547">
    <property type="entry name" value="ZnF_RBZ"/>
    <property type="match status" value="2"/>
</dbReference>
<protein>
    <recommendedName>
        <fullName evidence="6">RanBP2-type domain-containing protein</fullName>
    </recommendedName>
</protein>